<reference evidence="1 2" key="1">
    <citation type="submission" date="2024-01" db="EMBL/GenBank/DDBJ databases">
        <authorList>
            <person name="Waweru B."/>
        </authorList>
    </citation>
    <scope>NUCLEOTIDE SEQUENCE [LARGE SCALE GENOMIC DNA]</scope>
</reference>
<evidence type="ECO:0000313" key="1">
    <source>
        <dbReference type="EMBL" id="CAK7336056.1"/>
    </source>
</evidence>
<dbReference type="Proteomes" id="UP001314170">
    <property type="component" value="Unassembled WGS sequence"/>
</dbReference>
<comment type="caution">
    <text evidence="1">The sequence shown here is derived from an EMBL/GenBank/DDBJ whole genome shotgun (WGS) entry which is preliminary data.</text>
</comment>
<gene>
    <name evidence="1" type="ORF">DCAF_LOCUS11060</name>
</gene>
<keyword evidence="2" id="KW-1185">Reference proteome</keyword>
<sequence length="146" mass="16029">MFAKSQALKKPNGVKSSTDAQVMILKQRQVRVITSDDCKICSINLYSHREIVNAVGRKTVNSGPAIMLAAVTMRRNLILHNSSIPFSSDLKDILHGDTHSNDANSSNKGTKGILLEFNLSTSRNNATVHTDLGNQKCLLPKTNRLE</sequence>
<name>A0AAV1RI43_9ROSI</name>
<evidence type="ECO:0000313" key="2">
    <source>
        <dbReference type="Proteomes" id="UP001314170"/>
    </source>
</evidence>
<protein>
    <submittedName>
        <fullName evidence="1">Uncharacterized protein</fullName>
    </submittedName>
</protein>
<accession>A0AAV1RI43</accession>
<dbReference type="AlphaFoldDB" id="A0AAV1RI43"/>
<dbReference type="EMBL" id="CAWUPB010000994">
    <property type="protein sequence ID" value="CAK7336056.1"/>
    <property type="molecule type" value="Genomic_DNA"/>
</dbReference>
<organism evidence="1 2">
    <name type="scientific">Dovyalis caffra</name>
    <dbReference type="NCBI Taxonomy" id="77055"/>
    <lineage>
        <taxon>Eukaryota</taxon>
        <taxon>Viridiplantae</taxon>
        <taxon>Streptophyta</taxon>
        <taxon>Embryophyta</taxon>
        <taxon>Tracheophyta</taxon>
        <taxon>Spermatophyta</taxon>
        <taxon>Magnoliopsida</taxon>
        <taxon>eudicotyledons</taxon>
        <taxon>Gunneridae</taxon>
        <taxon>Pentapetalae</taxon>
        <taxon>rosids</taxon>
        <taxon>fabids</taxon>
        <taxon>Malpighiales</taxon>
        <taxon>Salicaceae</taxon>
        <taxon>Flacourtieae</taxon>
        <taxon>Dovyalis</taxon>
    </lineage>
</organism>
<proteinExistence type="predicted"/>